<evidence type="ECO:0000313" key="1">
    <source>
        <dbReference type="EMBL" id="MCC0175664.1"/>
    </source>
</evidence>
<protein>
    <submittedName>
        <fullName evidence="1">DOMON-like domain-containing protein</fullName>
    </submittedName>
</protein>
<sequence>MVSLVEKTKFNLIPFDPNYLDLVGVSGEIFRNNNYLNIQYLMSGDLLKVIIPGSKRSLRKYDLWEHTCFEFFLRLRNTTKYWEFNLSPSGDWNIFRFDNYRENIAEEMAFDSLFFNLALEKNTLQLDLIIDLNKLNIAKKDLDLAISTVVENRNKKLSYWALIHPATEADFHHQDSFIINI</sequence>
<dbReference type="AlphaFoldDB" id="A0A964FFC3"/>
<keyword evidence="2" id="KW-1185">Reference proteome</keyword>
<comment type="caution">
    <text evidence="1">The sequence shown here is derived from an EMBL/GenBank/DDBJ whole genome shotgun (WGS) entry which is preliminary data.</text>
</comment>
<accession>A0A964FFC3</accession>
<reference evidence="1" key="1">
    <citation type="journal article" date="2021" name="Antonie Van Leeuwenhoek">
        <title>Draft genome and description of Waterburya agarophytonicola gen. nov. sp. nov. (Pleurocapsales, Cyanobacteria): a seaweed symbiont.</title>
        <authorList>
            <person name="Bonthond G."/>
            <person name="Shalygin S."/>
            <person name="Bayer T."/>
            <person name="Weinberger F."/>
        </authorList>
    </citation>
    <scope>NUCLEOTIDE SEQUENCE</scope>
    <source>
        <strain evidence="1">KI4</strain>
    </source>
</reference>
<name>A0A964FFC3_9CYAN</name>
<dbReference type="CDD" id="cd09627">
    <property type="entry name" value="DOMON_murB_like"/>
    <property type="match status" value="1"/>
</dbReference>
<evidence type="ECO:0000313" key="2">
    <source>
        <dbReference type="Proteomes" id="UP000729733"/>
    </source>
</evidence>
<organism evidence="1 2">
    <name type="scientific">Waterburya agarophytonicola KI4</name>
    <dbReference type="NCBI Taxonomy" id="2874699"/>
    <lineage>
        <taxon>Bacteria</taxon>
        <taxon>Bacillati</taxon>
        <taxon>Cyanobacteriota</taxon>
        <taxon>Cyanophyceae</taxon>
        <taxon>Pleurocapsales</taxon>
        <taxon>Hyellaceae</taxon>
        <taxon>Waterburya</taxon>
        <taxon>Waterburya agarophytonicola</taxon>
    </lineage>
</organism>
<proteinExistence type="predicted"/>
<dbReference type="Proteomes" id="UP000729733">
    <property type="component" value="Unassembled WGS sequence"/>
</dbReference>
<dbReference type="EMBL" id="JADWDC010000002">
    <property type="protein sequence ID" value="MCC0175664.1"/>
    <property type="molecule type" value="Genomic_DNA"/>
</dbReference>
<dbReference type="RefSeq" id="WP_229638663.1">
    <property type="nucleotide sequence ID" value="NZ_JADWDC010000002.1"/>
</dbReference>
<gene>
    <name evidence="1" type="ORF">I4641_01550</name>
</gene>